<dbReference type="GO" id="GO:0004719">
    <property type="term" value="F:protein-L-isoaspartate (D-aspartate) O-methyltransferase activity"/>
    <property type="evidence" value="ECO:0007669"/>
    <property type="project" value="InterPro"/>
</dbReference>
<dbReference type="SUPFAM" id="SSF53335">
    <property type="entry name" value="S-adenosyl-L-methionine-dependent methyltransferases"/>
    <property type="match status" value="1"/>
</dbReference>
<dbReference type="PANTHER" id="PTHR11579">
    <property type="entry name" value="PROTEIN-L-ISOASPARTATE O-METHYLTRANSFERASE"/>
    <property type="match status" value="1"/>
</dbReference>
<dbReference type="Pfam" id="PF01135">
    <property type="entry name" value="PCMT"/>
    <property type="match status" value="1"/>
</dbReference>
<dbReference type="InterPro" id="IPR029063">
    <property type="entry name" value="SAM-dependent_MTases_sf"/>
</dbReference>
<dbReference type="PANTHER" id="PTHR11579:SF2">
    <property type="entry name" value="PROTEIN-L-ISOASPARTATE O-METHYLTRANSFERASE DOMAIN-CONTAINING PROTEIN 2"/>
    <property type="match status" value="1"/>
</dbReference>
<keyword evidence="3" id="KW-1185">Reference proteome</keyword>
<gene>
    <name evidence="2" type="ORF">E5288_WYG008066</name>
</gene>
<reference evidence="2" key="1">
    <citation type="submission" date="2019-10" db="EMBL/GenBank/DDBJ databases">
        <title>The sequence and de novo assembly of the wild yak genome.</title>
        <authorList>
            <person name="Liu Y."/>
        </authorList>
    </citation>
    <scope>NUCLEOTIDE SEQUENCE [LARGE SCALE GENOMIC DNA]</scope>
    <source>
        <strain evidence="2">WY2019</strain>
    </source>
</reference>
<dbReference type="AlphaFoldDB" id="A0A6B0RZQ0"/>
<accession>A0A6B0RZQ0</accession>
<evidence type="ECO:0008006" key="4">
    <source>
        <dbReference type="Google" id="ProtNLM"/>
    </source>
</evidence>
<evidence type="ECO:0000313" key="2">
    <source>
        <dbReference type="EMBL" id="MXQ93346.1"/>
    </source>
</evidence>
<protein>
    <recommendedName>
        <fullName evidence="4">Protein-L-isoaspartate O-methyltransferase domain-containing protein 2</fullName>
    </recommendedName>
</protein>
<proteinExistence type="inferred from homology"/>
<dbReference type="InterPro" id="IPR000682">
    <property type="entry name" value="PCMT"/>
</dbReference>
<sequence>MAWKHSNIYLSAPCISLELMEALDLQPGLSFFNLGSGTGYLSSMVGLIVSLLGVNHVVELHSDVTEYAKQKLDFFIRTSDSFDKFDFSEPSFVTGNGLEISPDCCQYD</sequence>
<evidence type="ECO:0000256" key="1">
    <source>
        <dbReference type="ARBA" id="ARBA00005369"/>
    </source>
</evidence>
<organism evidence="2 3">
    <name type="scientific">Bos mutus</name>
    <name type="common">wild yak</name>
    <dbReference type="NCBI Taxonomy" id="72004"/>
    <lineage>
        <taxon>Eukaryota</taxon>
        <taxon>Metazoa</taxon>
        <taxon>Chordata</taxon>
        <taxon>Craniata</taxon>
        <taxon>Vertebrata</taxon>
        <taxon>Euteleostomi</taxon>
        <taxon>Mammalia</taxon>
        <taxon>Eutheria</taxon>
        <taxon>Laurasiatheria</taxon>
        <taxon>Artiodactyla</taxon>
        <taxon>Ruminantia</taxon>
        <taxon>Pecora</taxon>
        <taxon>Bovidae</taxon>
        <taxon>Bovinae</taxon>
        <taxon>Bos</taxon>
    </lineage>
</organism>
<comment type="caution">
    <text evidence="2">The sequence shown here is derived from an EMBL/GenBank/DDBJ whole genome shotgun (WGS) entry which is preliminary data.</text>
</comment>
<dbReference type="GO" id="GO:0005737">
    <property type="term" value="C:cytoplasm"/>
    <property type="evidence" value="ECO:0007669"/>
    <property type="project" value="TreeGrafter"/>
</dbReference>
<comment type="similarity">
    <text evidence="1">Belongs to the methyltransferase superfamily. L-isoaspartyl/D-aspartyl protein methyltransferase family.</text>
</comment>
<evidence type="ECO:0000313" key="3">
    <source>
        <dbReference type="Proteomes" id="UP000322234"/>
    </source>
</evidence>
<dbReference type="Gene3D" id="3.40.50.150">
    <property type="entry name" value="Vaccinia Virus protein VP39"/>
    <property type="match status" value="1"/>
</dbReference>
<dbReference type="Proteomes" id="UP000322234">
    <property type="component" value="Unassembled WGS sequence"/>
</dbReference>
<dbReference type="EMBL" id="VBQZ03000092">
    <property type="protein sequence ID" value="MXQ93346.1"/>
    <property type="molecule type" value="Genomic_DNA"/>
</dbReference>
<name>A0A6B0RZQ0_9CETA</name>